<name>A0A6A5SRY8_9PLEO</name>
<feature type="transmembrane region" description="Helical" evidence="5">
    <location>
        <begin position="173"/>
        <end position="193"/>
    </location>
</feature>
<feature type="transmembrane region" description="Helical" evidence="5">
    <location>
        <begin position="37"/>
        <end position="56"/>
    </location>
</feature>
<evidence type="ECO:0000256" key="4">
    <source>
        <dbReference type="ARBA" id="ARBA00023136"/>
    </source>
</evidence>
<keyword evidence="7" id="KW-1185">Reference proteome</keyword>
<dbReference type="OrthoDB" id="1844152at2759"/>
<feature type="transmembrane region" description="Helical" evidence="5">
    <location>
        <begin position="138"/>
        <end position="161"/>
    </location>
</feature>
<gene>
    <name evidence="6" type="ORF">EJ02DRAFT_204360</name>
</gene>
<evidence type="ECO:0000313" key="7">
    <source>
        <dbReference type="Proteomes" id="UP000800038"/>
    </source>
</evidence>
<feature type="transmembrane region" description="Helical" evidence="5">
    <location>
        <begin position="95"/>
        <end position="117"/>
    </location>
</feature>
<dbReference type="Proteomes" id="UP000800038">
    <property type="component" value="Unassembled WGS sequence"/>
</dbReference>
<feature type="transmembrane region" description="Helical" evidence="5">
    <location>
        <begin position="63"/>
        <end position="83"/>
    </location>
</feature>
<evidence type="ECO:0000256" key="1">
    <source>
        <dbReference type="ARBA" id="ARBA00004141"/>
    </source>
</evidence>
<dbReference type="GO" id="GO:0000324">
    <property type="term" value="C:fungal-type vacuole"/>
    <property type="evidence" value="ECO:0007669"/>
    <property type="project" value="TreeGrafter"/>
</dbReference>
<dbReference type="GO" id="GO:0005886">
    <property type="term" value="C:plasma membrane"/>
    <property type="evidence" value="ECO:0007669"/>
    <property type="project" value="TreeGrafter"/>
</dbReference>
<dbReference type="EMBL" id="ML976048">
    <property type="protein sequence ID" value="KAF1941376.1"/>
    <property type="molecule type" value="Genomic_DNA"/>
</dbReference>
<evidence type="ECO:0000256" key="2">
    <source>
        <dbReference type="ARBA" id="ARBA00022692"/>
    </source>
</evidence>
<feature type="transmembrane region" description="Helical" evidence="5">
    <location>
        <begin position="264"/>
        <end position="283"/>
    </location>
</feature>
<keyword evidence="4 5" id="KW-0472">Membrane</keyword>
<dbReference type="InterPro" id="IPR007568">
    <property type="entry name" value="RTA1"/>
</dbReference>
<reference evidence="6" key="1">
    <citation type="journal article" date="2020" name="Stud. Mycol.">
        <title>101 Dothideomycetes genomes: a test case for predicting lifestyles and emergence of pathogens.</title>
        <authorList>
            <person name="Haridas S."/>
            <person name="Albert R."/>
            <person name="Binder M."/>
            <person name="Bloem J."/>
            <person name="Labutti K."/>
            <person name="Salamov A."/>
            <person name="Andreopoulos B."/>
            <person name="Baker S."/>
            <person name="Barry K."/>
            <person name="Bills G."/>
            <person name="Bluhm B."/>
            <person name="Cannon C."/>
            <person name="Castanera R."/>
            <person name="Culley D."/>
            <person name="Daum C."/>
            <person name="Ezra D."/>
            <person name="Gonzalez J."/>
            <person name="Henrissat B."/>
            <person name="Kuo A."/>
            <person name="Liang C."/>
            <person name="Lipzen A."/>
            <person name="Lutzoni F."/>
            <person name="Magnuson J."/>
            <person name="Mondo S."/>
            <person name="Nolan M."/>
            <person name="Ohm R."/>
            <person name="Pangilinan J."/>
            <person name="Park H.-J."/>
            <person name="Ramirez L."/>
            <person name="Alfaro M."/>
            <person name="Sun H."/>
            <person name="Tritt A."/>
            <person name="Yoshinaga Y."/>
            <person name="Zwiers L.-H."/>
            <person name="Turgeon B."/>
            <person name="Goodwin S."/>
            <person name="Spatafora J."/>
            <person name="Crous P."/>
            <person name="Grigoriev I."/>
        </authorList>
    </citation>
    <scope>NUCLEOTIDE SEQUENCE</scope>
    <source>
        <strain evidence="6">CBS 161.51</strain>
    </source>
</reference>
<proteinExistence type="predicted"/>
<accession>A0A6A5SRY8</accession>
<dbReference type="AlphaFoldDB" id="A0A6A5SRY8"/>
<evidence type="ECO:0000313" key="6">
    <source>
        <dbReference type="EMBL" id="KAF1941376.1"/>
    </source>
</evidence>
<evidence type="ECO:0000256" key="5">
    <source>
        <dbReference type="SAM" id="Phobius"/>
    </source>
</evidence>
<keyword evidence="3 5" id="KW-1133">Transmembrane helix</keyword>
<keyword evidence="2 5" id="KW-0812">Transmembrane</keyword>
<dbReference type="PANTHER" id="PTHR31465:SF7">
    <property type="entry name" value="SPHINGOID LONG-CHAIN BASE TRANSPORTER RSB1"/>
    <property type="match status" value="1"/>
</dbReference>
<protein>
    <submittedName>
        <fullName evidence="6">Sphingoid long-chain base transporter RSB1</fullName>
    </submittedName>
</protein>
<dbReference type="PANTHER" id="PTHR31465">
    <property type="entry name" value="PROTEIN RTA1-RELATED"/>
    <property type="match status" value="1"/>
</dbReference>
<organism evidence="6 7">
    <name type="scientific">Clathrospora elynae</name>
    <dbReference type="NCBI Taxonomy" id="706981"/>
    <lineage>
        <taxon>Eukaryota</taxon>
        <taxon>Fungi</taxon>
        <taxon>Dikarya</taxon>
        <taxon>Ascomycota</taxon>
        <taxon>Pezizomycotina</taxon>
        <taxon>Dothideomycetes</taxon>
        <taxon>Pleosporomycetidae</taxon>
        <taxon>Pleosporales</taxon>
        <taxon>Diademaceae</taxon>
        <taxon>Clathrospora</taxon>
    </lineage>
</organism>
<comment type="subcellular location">
    <subcellularLocation>
        <location evidence="1">Membrane</location>
        <topology evidence="1">Multi-pass membrane protein</topology>
    </subcellularLocation>
</comment>
<sequence>MSTSGIEGWDLPCTHFSELCTLDGSYWGYQPSHSTNLAFAVLFGVSMVAFLVQGVFSKRWLGFTISMASGCAVEVIGYIGRVLAYDDVWSQDPFLIQIICLTIGPAFLAAGIYLCFSRIITTISPGNSRIKPLSYPRIFIPCDFISLVLQATGGALASIATTNHEDPKIGSNIMIAGLAFQVVTLLLFILLALDFAFRTYSRRGSPLSQTVDDHGHAKLRNPWPFKAFIVALSLSTLLIFTRCVFRVAELSQGWGGHLANTQKYFVGLEGAVIVAAVFLMNMCHPGFCFKEAKDARAFQPSSKTWYGKSKRCIVTEINMGESSIGLVRPEK</sequence>
<dbReference type="Pfam" id="PF04479">
    <property type="entry name" value="RTA1"/>
    <property type="match status" value="1"/>
</dbReference>
<feature type="transmembrane region" description="Helical" evidence="5">
    <location>
        <begin position="227"/>
        <end position="248"/>
    </location>
</feature>
<evidence type="ECO:0000256" key="3">
    <source>
        <dbReference type="ARBA" id="ARBA00022989"/>
    </source>
</evidence>